<sequence>GKKEWIPRNLATAPPPKLSSDPPPSRGAPAMEDAAVRPSKQAKAEGADLISLLPDSILSEVITRLPSRTPRAPPPSPAGGAPSGAPPRSTSTTPA</sequence>
<feature type="region of interest" description="Disordered" evidence="1">
    <location>
        <begin position="1"/>
        <end position="46"/>
    </location>
</feature>
<reference evidence="3" key="2">
    <citation type="journal article" date="2017" name="Nat. Plants">
        <title>The Aegilops tauschii genome reveals multiple impacts of transposons.</title>
        <authorList>
            <person name="Zhao G."/>
            <person name="Zou C."/>
            <person name="Li K."/>
            <person name="Wang K."/>
            <person name="Li T."/>
            <person name="Gao L."/>
            <person name="Zhang X."/>
            <person name="Wang H."/>
            <person name="Yang Z."/>
            <person name="Liu X."/>
            <person name="Jiang W."/>
            <person name="Mao L."/>
            <person name="Kong X."/>
            <person name="Jiao Y."/>
            <person name="Jia J."/>
        </authorList>
    </citation>
    <scope>NUCLEOTIDE SEQUENCE [LARGE SCALE GENOMIC DNA]</scope>
    <source>
        <strain evidence="3">cv. AL8/78</strain>
    </source>
</reference>
<dbReference type="Proteomes" id="UP000015105">
    <property type="component" value="Chromosome 1D"/>
</dbReference>
<accession>A0A452YXQ2</accession>
<protein>
    <submittedName>
        <fullName evidence="2">Uncharacterized protein</fullName>
    </submittedName>
</protein>
<feature type="region of interest" description="Disordered" evidence="1">
    <location>
        <begin position="63"/>
        <end position="95"/>
    </location>
</feature>
<evidence type="ECO:0000256" key="1">
    <source>
        <dbReference type="SAM" id="MobiDB-lite"/>
    </source>
</evidence>
<dbReference type="AlphaFoldDB" id="A0A452YXQ2"/>
<evidence type="ECO:0000313" key="3">
    <source>
        <dbReference type="Proteomes" id="UP000015105"/>
    </source>
</evidence>
<reference evidence="3" key="1">
    <citation type="journal article" date="2014" name="Science">
        <title>Ancient hybridizations among the ancestral genomes of bread wheat.</title>
        <authorList>
            <consortium name="International Wheat Genome Sequencing Consortium,"/>
            <person name="Marcussen T."/>
            <person name="Sandve S.R."/>
            <person name="Heier L."/>
            <person name="Spannagl M."/>
            <person name="Pfeifer M."/>
            <person name="Jakobsen K.S."/>
            <person name="Wulff B.B."/>
            <person name="Steuernagel B."/>
            <person name="Mayer K.F."/>
            <person name="Olsen O.A."/>
        </authorList>
    </citation>
    <scope>NUCLEOTIDE SEQUENCE [LARGE SCALE GENOMIC DNA]</scope>
    <source>
        <strain evidence="3">cv. AL8/78</strain>
    </source>
</reference>
<organism evidence="2 3">
    <name type="scientific">Aegilops tauschii subsp. strangulata</name>
    <name type="common">Goatgrass</name>
    <dbReference type="NCBI Taxonomy" id="200361"/>
    <lineage>
        <taxon>Eukaryota</taxon>
        <taxon>Viridiplantae</taxon>
        <taxon>Streptophyta</taxon>
        <taxon>Embryophyta</taxon>
        <taxon>Tracheophyta</taxon>
        <taxon>Spermatophyta</taxon>
        <taxon>Magnoliopsida</taxon>
        <taxon>Liliopsida</taxon>
        <taxon>Poales</taxon>
        <taxon>Poaceae</taxon>
        <taxon>BOP clade</taxon>
        <taxon>Pooideae</taxon>
        <taxon>Triticodae</taxon>
        <taxon>Triticeae</taxon>
        <taxon>Triticinae</taxon>
        <taxon>Aegilops</taxon>
    </lineage>
</organism>
<dbReference type="EnsemblPlants" id="AET1Gv20563600.1">
    <property type="protein sequence ID" value="AET1Gv20563600.1"/>
    <property type="gene ID" value="AET1Gv20563600"/>
</dbReference>
<dbReference type="Gramene" id="AET1Gv20563600.1">
    <property type="protein sequence ID" value="AET1Gv20563600.1"/>
    <property type="gene ID" value="AET1Gv20563600"/>
</dbReference>
<feature type="compositionally biased region" description="Pro residues" evidence="1">
    <location>
        <begin position="13"/>
        <end position="26"/>
    </location>
</feature>
<reference evidence="2" key="5">
    <citation type="journal article" date="2021" name="G3 (Bethesda)">
        <title>Aegilops tauschii genome assembly Aet v5.0 features greater sequence contiguity and improved annotation.</title>
        <authorList>
            <person name="Wang L."/>
            <person name="Zhu T."/>
            <person name="Rodriguez J.C."/>
            <person name="Deal K.R."/>
            <person name="Dubcovsky J."/>
            <person name="McGuire P.E."/>
            <person name="Lux T."/>
            <person name="Spannagl M."/>
            <person name="Mayer K.F.X."/>
            <person name="Baldrich P."/>
            <person name="Meyers B.C."/>
            <person name="Huo N."/>
            <person name="Gu Y.Q."/>
            <person name="Zhou H."/>
            <person name="Devos K.M."/>
            <person name="Bennetzen J.L."/>
            <person name="Unver T."/>
            <person name="Budak H."/>
            <person name="Gulick P.J."/>
            <person name="Galiba G."/>
            <person name="Kalapos B."/>
            <person name="Nelson D.R."/>
            <person name="Li P."/>
            <person name="You F.M."/>
            <person name="Luo M.C."/>
            <person name="Dvorak J."/>
        </authorList>
    </citation>
    <scope>NUCLEOTIDE SEQUENCE [LARGE SCALE GENOMIC DNA]</scope>
    <source>
        <strain evidence="2">cv. AL8/78</strain>
    </source>
</reference>
<feature type="compositionally biased region" description="Low complexity" evidence="1">
    <location>
        <begin position="86"/>
        <end position="95"/>
    </location>
</feature>
<keyword evidence="3" id="KW-1185">Reference proteome</keyword>
<proteinExistence type="predicted"/>
<name>A0A452YXQ2_AEGTS</name>
<evidence type="ECO:0000313" key="2">
    <source>
        <dbReference type="EnsemblPlants" id="AET1Gv20563600.1"/>
    </source>
</evidence>
<reference evidence="2" key="4">
    <citation type="submission" date="2019-03" db="UniProtKB">
        <authorList>
            <consortium name="EnsemblPlants"/>
        </authorList>
    </citation>
    <scope>IDENTIFICATION</scope>
</reference>
<reference evidence="2" key="3">
    <citation type="journal article" date="2017" name="Nature">
        <title>Genome sequence of the progenitor of the wheat D genome Aegilops tauschii.</title>
        <authorList>
            <person name="Luo M.C."/>
            <person name="Gu Y.Q."/>
            <person name="Puiu D."/>
            <person name="Wang H."/>
            <person name="Twardziok S.O."/>
            <person name="Deal K.R."/>
            <person name="Huo N."/>
            <person name="Zhu T."/>
            <person name="Wang L."/>
            <person name="Wang Y."/>
            <person name="McGuire P.E."/>
            <person name="Liu S."/>
            <person name="Long H."/>
            <person name="Ramasamy R.K."/>
            <person name="Rodriguez J.C."/>
            <person name="Van S.L."/>
            <person name="Yuan L."/>
            <person name="Wang Z."/>
            <person name="Xia Z."/>
            <person name="Xiao L."/>
            <person name="Anderson O.D."/>
            <person name="Ouyang S."/>
            <person name="Liang Y."/>
            <person name="Zimin A.V."/>
            <person name="Pertea G."/>
            <person name="Qi P."/>
            <person name="Bennetzen J.L."/>
            <person name="Dai X."/>
            <person name="Dawson M.W."/>
            <person name="Muller H.G."/>
            <person name="Kugler K."/>
            <person name="Rivarola-Duarte L."/>
            <person name="Spannagl M."/>
            <person name="Mayer K.F.X."/>
            <person name="Lu F.H."/>
            <person name="Bevan M.W."/>
            <person name="Leroy P."/>
            <person name="Li P."/>
            <person name="You F.M."/>
            <person name="Sun Q."/>
            <person name="Liu Z."/>
            <person name="Lyons E."/>
            <person name="Wicker T."/>
            <person name="Salzberg S.L."/>
            <person name="Devos K.M."/>
            <person name="Dvorak J."/>
        </authorList>
    </citation>
    <scope>NUCLEOTIDE SEQUENCE [LARGE SCALE GENOMIC DNA]</scope>
    <source>
        <strain evidence="2">cv. AL8/78</strain>
    </source>
</reference>